<protein>
    <submittedName>
        <fullName evidence="3">DUF3105 domain-containing protein</fullName>
    </submittedName>
</protein>
<proteinExistence type="predicted"/>
<evidence type="ECO:0000256" key="2">
    <source>
        <dbReference type="SAM" id="Phobius"/>
    </source>
</evidence>
<dbReference type="EMBL" id="BAAALS010000008">
    <property type="protein sequence ID" value="GAA1749044.1"/>
    <property type="molecule type" value="Genomic_DNA"/>
</dbReference>
<dbReference type="Pfam" id="PF11303">
    <property type="entry name" value="DUF3105"/>
    <property type="match status" value="1"/>
</dbReference>
<organism evidence="3 4">
    <name type="scientific">Luedemannella helvata</name>
    <dbReference type="NCBI Taxonomy" id="349315"/>
    <lineage>
        <taxon>Bacteria</taxon>
        <taxon>Bacillati</taxon>
        <taxon>Actinomycetota</taxon>
        <taxon>Actinomycetes</taxon>
        <taxon>Micromonosporales</taxon>
        <taxon>Micromonosporaceae</taxon>
        <taxon>Luedemannella</taxon>
    </lineage>
</organism>
<feature type="compositionally biased region" description="Low complexity" evidence="1">
    <location>
        <begin position="13"/>
        <end position="23"/>
    </location>
</feature>
<sequence>MSTPGDVRRPSTKKAANPAAGAGKKSGGAGKGSPNRPSGAGGGGKGRRPVAPVKVSQGRNWGPIALYAAAGAIALGIIAFATVYLLQNKPDTRPWQERAAEIEGITNYRETNPDLLKPAPGKNSHEWGPLTYQVNPAVGGSHNYNIQNCMGDVYKAPIPQEHAVHSLEHGAVWITYRPDLPQDQVDKLAKKIDGVAFTMMSPYPNLDSPISLQSWGFQLKVDNADDPRIDKYIQALRLNATMEEGAACSGGITETGTTPFDIGKTSGNQ</sequence>
<accession>A0ABN2K615</accession>
<name>A0ABN2K615_9ACTN</name>
<dbReference type="InterPro" id="IPR021454">
    <property type="entry name" value="DUF3105"/>
</dbReference>
<evidence type="ECO:0000313" key="4">
    <source>
        <dbReference type="Proteomes" id="UP001500655"/>
    </source>
</evidence>
<feature type="region of interest" description="Disordered" evidence="1">
    <location>
        <begin position="250"/>
        <end position="269"/>
    </location>
</feature>
<reference evidence="3 4" key="1">
    <citation type="journal article" date="2019" name="Int. J. Syst. Evol. Microbiol.">
        <title>The Global Catalogue of Microorganisms (GCM) 10K type strain sequencing project: providing services to taxonomists for standard genome sequencing and annotation.</title>
        <authorList>
            <consortium name="The Broad Institute Genomics Platform"/>
            <consortium name="The Broad Institute Genome Sequencing Center for Infectious Disease"/>
            <person name="Wu L."/>
            <person name="Ma J."/>
        </authorList>
    </citation>
    <scope>NUCLEOTIDE SEQUENCE [LARGE SCALE GENOMIC DNA]</scope>
    <source>
        <strain evidence="3 4">JCM 13249</strain>
    </source>
</reference>
<evidence type="ECO:0000256" key="1">
    <source>
        <dbReference type="SAM" id="MobiDB-lite"/>
    </source>
</evidence>
<evidence type="ECO:0000313" key="3">
    <source>
        <dbReference type="EMBL" id="GAA1749044.1"/>
    </source>
</evidence>
<gene>
    <name evidence="3" type="ORF">GCM10009681_20290</name>
</gene>
<keyword evidence="2" id="KW-1133">Transmembrane helix</keyword>
<keyword evidence="2" id="KW-0472">Membrane</keyword>
<feature type="transmembrane region" description="Helical" evidence="2">
    <location>
        <begin position="64"/>
        <end position="86"/>
    </location>
</feature>
<comment type="caution">
    <text evidence="3">The sequence shown here is derived from an EMBL/GenBank/DDBJ whole genome shotgun (WGS) entry which is preliminary data.</text>
</comment>
<keyword evidence="2" id="KW-0812">Transmembrane</keyword>
<dbReference type="Proteomes" id="UP001500655">
    <property type="component" value="Unassembled WGS sequence"/>
</dbReference>
<feature type="region of interest" description="Disordered" evidence="1">
    <location>
        <begin position="1"/>
        <end position="53"/>
    </location>
</feature>
<keyword evidence="4" id="KW-1185">Reference proteome</keyword>